<comment type="caution">
    <text evidence="1">The sequence shown here is derived from an EMBL/GenBank/DDBJ whole genome shotgun (WGS) entry which is preliminary data.</text>
</comment>
<name>A0A2H6K7H4_9APIC</name>
<sequence length="211" mass="22774">MQVGDFPARKPLKLLDAADTNNLGVVLTDPQRDWCAPETVAAHAPVTCVCNPVAETLLLNESWHPLSLFDAAQNVLAVVLHLDEPAADSAINQRRVTTPAERIRVHQSPCMYEPTKLLQHALDFGIRVLNVHAAHALKVGLEVATLVDQLRQRSTDNAVALANSHILLTEVWCGVHDTTTGVSSDHLVAHDHVGARQLLLAEAGLGGVEVE</sequence>
<dbReference type="RefSeq" id="XP_028865171.1">
    <property type="nucleotide sequence ID" value="XM_029009338.1"/>
</dbReference>
<dbReference type="Proteomes" id="UP000236319">
    <property type="component" value="Unassembled WGS sequence"/>
</dbReference>
<gene>
    <name evidence="1" type="ORF">BOVATA_004210</name>
</gene>
<dbReference type="EMBL" id="BDSA01000001">
    <property type="protein sequence ID" value="GBE58928.1"/>
    <property type="molecule type" value="Genomic_DNA"/>
</dbReference>
<accession>A0A2H6K7H4</accession>
<keyword evidence="2" id="KW-1185">Reference proteome</keyword>
<dbReference type="VEuPathDB" id="PiroplasmaDB:BOVATA_004210"/>
<evidence type="ECO:0000313" key="2">
    <source>
        <dbReference type="Proteomes" id="UP000236319"/>
    </source>
</evidence>
<evidence type="ECO:0000313" key="1">
    <source>
        <dbReference type="EMBL" id="GBE58928.1"/>
    </source>
</evidence>
<protein>
    <submittedName>
        <fullName evidence="1">Uncharacterized protein</fullName>
    </submittedName>
</protein>
<dbReference type="GeneID" id="39872698"/>
<proteinExistence type="predicted"/>
<organism evidence="1 2">
    <name type="scientific">Babesia ovata</name>
    <dbReference type="NCBI Taxonomy" id="189622"/>
    <lineage>
        <taxon>Eukaryota</taxon>
        <taxon>Sar</taxon>
        <taxon>Alveolata</taxon>
        <taxon>Apicomplexa</taxon>
        <taxon>Aconoidasida</taxon>
        <taxon>Piroplasmida</taxon>
        <taxon>Babesiidae</taxon>
        <taxon>Babesia</taxon>
    </lineage>
</organism>
<reference evidence="1 2" key="1">
    <citation type="journal article" date="2017" name="BMC Genomics">
        <title>Whole-genome assembly of Babesia ovata and comparative genomics between closely related pathogens.</title>
        <authorList>
            <person name="Yamagishi J."/>
            <person name="Asada M."/>
            <person name="Hakimi H."/>
            <person name="Tanaka T.Q."/>
            <person name="Sugimoto C."/>
            <person name="Kawazu S."/>
        </authorList>
    </citation>
    <scope>NUCLEOTIDE SEQUENCE [LARGE SCALE GENOMIC DNA]</scope>
    <source>
        <strain evidence="1 2">Miyake</strain>
    </source>
</reference>
<dbReference type="AlphaFoldDB" id="A0A2H6K7H4"/>